<dbReference type="CDD" id="cd15904">
    <property type="entry name" value="TSPO_MBR"/>
    <property type="match status" value="1"/>
</dbReference>
<organism evidence="7 8">
    <name type="scientific">Bradyrhizobium yuanmingense</name>
    <dbReference type="NCBI Taxonomy" id="108015"/>
    <lineage>
        <taxon>Bacteria</taxon>
        <taxon>Pseudomonadati</taxon>
        <taxon>Pseudomonadota</taxon>
        <taxon>Alphaproteobacteria</taxon>
        <taxon>Hyphomicrobiales</taxon>
        <taxon>Nitrobacteraceae</taxon>
        <taxon>Bradyrhizobium</taxon>
    </lineage>
</organism>
<gene>
    <name evidence="7" type="ORF">AOQ72_06605</name>
</gene>
<keyword evidence="5 6" id="KW-0472">Membrane</keyword>
<feature type="transmembrane region" description="Helical" evidence="6">
    <location>
        <begin position="95"/>
        <end position="114"/>
    </location>
</feature>
<evidence type="ECO:0000256" key="2">
    <source>
        <dbReference type="ARBA" id="ARBA00007524"/>
    </source>
</evidence>
<protein>
    <submittedName>
        <fullName evidence="7">Sensor histidine kinase</fullName>
    </submittedName>
</protein>
<dbReference type="GO" id="GO:0016301">
    <property type="term" value="F:kinase activity"/>
    <property type="evidence" value="ECO:0007669"/>
    <property type="project" value="UniProtKB-KW"/>
</dbReference>
<dbReference type="Proteomes" id="UP000051380">
    <property type="component" value="Unassembled WGS sequence"/>
</dbReference>
<keyword evidence="4 6" id="KW-1133">Transmembrane helix</keyword>
<evidence type="ECO:0000313" key="8">
    <source>
        <dbReference type="Proteomes" id="UP000051380"/>
    </source>
</evidence>
<keyword evidence="7" id="KW-0418">Kinase</keyword>
<feature type="transmembrane region" description="Helical" evidence="6">
    <location>
        <begin position="71"/>
        <end position="89"/>
    </location>
</feature>
<dbReference type="EMBL" id="LJYF01000002">
    <property type="protein sequence ID" value="KRQ02746.1"/>
    <property type="molecule type" value="Genomic_DNA"/>
</dbReference>
<dbReference type="STRING" id="108015.GA0061099_1002483"/>
<dbReference type="InterPro" id="IPR004307">
    <property type="entry name" value="TspO_MBR"/>
</dbReference>
<keyword evidence="3 6" id="KW-0812">Transmembrane</keyword>
<dbReference type="Pfam" id="PF03073">
    <property type="entry name" value="TspO_MBR"/>
    <property type="match status" value="1"/>
</dbReference>
<keyword evidence="7" id="KW-0808">Transferase</keyword>
<dbReference type="PIRSF" id="PIRSF005859">
    <property type="entry name" value="PBR"/>
    <property type="match status" value="1"/>
</dbReference>
<dbReference type="PANTHER" id="PTHR10057">
    <property type="entry name" value="PERIPHERAL-TYPE BENZODIAZEPINE RECEPTOR"/>
    <property type="match status" value="1"/>
</dbReference>
<dbReference type="FunFam" id="1.20.1260.100:FF:000001">
    <property type="entry name" value="translocator protein 2"/>
    <property type="match status" value="1"/>
</dbReference>
<dbReference type="GO" id="GO:0016020">
    <property type="term" value="C:membrane"/>
    <property type="evidence" value="ECO:0007669"/>
    <property type="project" value="UniProtKB-SubCell"/>
</dbReference>
<evidence type="ECO:0000256" key="6">
    <source>
        <dbReference type="SAM" id="Phobius"/>
    </source>
</evidence>
<evidence type="ECO:0000313" key="7">
    <source>
        <dbReference type="EMBL" id="KRQ02746.1"/>
    </source>
</evidence>
<reference evidence="7 8" key="1">
    <citation type="submission" date="2015-09" db="EMBL/GenBank/DDBJ databases">
        <title>Draft Genome Sequence of the Strain BR 3267 (Bradyrhizobium yuanmingense) recommended as inoculant for cowpea in Brazil.</title>
        <authorList>
            <person name="Simoes-Araujo J.L."/>
            <person name="Zilli J.E."/>
        </authorList>
    </citation>
    <scope>NUCLEOTIDE SEQUENCE [LARGE SCALE GENOMIC DNA]</scope>
    <source>
        <strain evidence="7 8">BR3267</strain>
    </source>
</reference>
<evidence type="ECO:0000256" key="4">
    <source>
        <dbReference type="ARBA" id="ARBA00022989"/>
    </source>
</evidence>
<evidence type="ECO:0000256" key="5">
    <source>
        <dbReference type="ARBA" id="ARBA00023136"/>
    </source>
</evidence>
<sequence>MLQLLVFVAGVVGTGWLIGATNPPGEWYAGLAKPSFVPPNWAFPIAWTILYVLIAVAGWRTFRREPRGKAMLAWAAQMALNFIWSPVMFTMHQIGAALVILIGLLVAIVIYIALEMSRDGLAAALFVPYAAWVAFAGVLNAAIWRLN</sequence>
<dbReference type="GO" id="GO:0033013">
    <property type="term" value="P:tetrapyrrole metabolic process"/>
    <property type="evidence" value="ECO:0007669"/>
    <property type="project" value="UniProtKB-ARBA"/>
</dbReference>
<name>A0A0R3CYW6_9BRAD</name>
<dbReference type="RefSeq" id="WP_057025896.1">
    <property type="nucleotide sequence ID" value="NZ_LJYF01000002.1"/>
</dbReference>
<dbReference type="OrthoDB" id="9795496at2"/>
<evidence type="ECO:0000256" key="1">
    <source>
        <dbReference type="ARBA" id="ARBA00004141"/>
    </source>
</evidence>
<feature type="transmembrane region" description="Helical" evidence="6">
    <location>
        <begin position="41"/>
        <end position="59"/>
    </location>
</feature>
<dbReference type="InterPro" id="IPR038330">
    <property type="entry name" value="TspO/MBR-related_sf"/>
</dbReference>
<evidence type="ECO:0000256" key="3">
    <source>
        <dbReference type="ARBA" id="ARBA00022692"/>
    </source>
</evidence>
<proteinExistence type="inferred from homology"/>
<comment type="subcellular location">
    <subcellularLocation>
        <location evidence="1">Membrane</location>
        <topology evidence="1">Multi-pass membrane protein</topology>
    </subcellularLocation>
</comment>
<dbReference type="PANTHER" id="PTHR10057:SF0">
    <property type="entry name" value="TRANSLOCATOR PROTEIN"/>
    <property type="match status" value="1"/>
</dbReference>
<accession>A0A0R3CYW6</accession>
<feature type="transmembrane region" description="Helical" evidence="6">
    <location>
        <begin position="121"/>
        <end position="144"/>
    </location>
</feature>
<comment type="similarity">
    <text evidence="2">Belongs to the TspO/BZRP family.</text>
</comment>
<dbReference type="Gene3D" id="1.20.1260.100">
    <property type="entry name" value="TspO/MBR protein"/>
    <property type="match status" value="1"/>
</dbReference>
<comment type="caution">
    <text evidence="7">The sequence shown here is derived from an EMBL/GenBank/DDBJ whole genome shotgun (WGS) entry which is preliminary data.</text>
</comment>
<dbReference type="AlphaFoldDB" id="A0A0R3CYW6"/>